<dbReference type="Pfam" id="PF00251">
    <property type="entry name" value="Glyco_hydro_32N"/>
    <property type="match status" value="1"/>
</dbReference>
<accession>A0A1H0CWQ6</accession>
<name>A0A1H0CWQ6_9ACTO</name>
<dbReference type="AlphaFoldDB" id="A0A1H0CWQ6"/>
<proteinExistence type="inferred from homology"/>
<feature type="domain" description="Glycosyl hydrolase family 32 N-terminal" evidence="6">
    <location>
        <begin position="28"/>
        <end position="359"/>
    </location>
</feature>
<gene>
    <name evidence="8" type="ORF">SAMN04487766_104156</name>
    <name evidence="9" type="ORF">SAMN05216355_10867</name>
</gene>
<dbReference type="RefSeq" id="WP_092536032.1">
    <property type="nucleotide sequence ID" value="NZ_FNHU01000004.1"/>
</dbReference>
<dbReference type="PANTHER" id="PTHR43101">
    <property type="entry name" value="BETA-FRUCTOSIDASE"/>
    <property type="match status" value="1"/>
</dbReference>
<dbReference type="InterPro" id="IPR051214">
    <property type="entry name" value="GH32_Enzymes"/>
</dbReference>
<evidence type="ECO:0000313" key="11">
    <source>
        <dbReference type="Proteomes" id="UP000199671"/>
    </source>
</evidence>
<dbReference type="InterPro" id="IPR001362">
    <property type="entry name" value="Glyco_hydro_32"/>
</dbReference>
<dbReference type="GO" id="GO:0004564">
    <property type="term" value="F:beta-fructofuranosidase activity"/>
    <property type="evidence" value="ECO:0007669"/>
    <property type="project" value="UniProtKB-EC"/>
</dbReference>
<dbReference type="InterPro" id="IPR013148">
    <property type="entry name" value="Glyco_hydro_32_N"/>
</dbReference>
<dbReference type="STRING" id="332524.SAMN04487766_104156"/>
<evidence type="ECO:0000259" key="7">
    <source>
        <dbReference type="Pfam" id="PF08244"/>
    </source>
</evidence>
<dbReference type="Gene3D" id="2.115.10.20">
    <property type="entry name" value="Glycosyl hydrolase domain, family 43"/>
    <property type="match status" value="1"/>
</dbReference>
<dbReference type="PROSITE" id="PS00609">
    <property type="entry name" value="GLYCOSYL_HYDROL_F32"/>
    <property type="match status" value="1"/>
</dbReference>
<dbReference type="OrthoDB" id="9776657at2"/>
<sequence>MTEDLRAAALEAITRSHALADPDYPLVHLAPPIGRLNDPNGLLVDSGTYHAFYQFSPFHPHRKLVYWGHASSRDLLHWTHHDPAIIPDSFYDRSGAYSGGAVVLEGDELHAAPAEAPYQFFYTGNLKDPVTDERTASQCLVTSPDLERFDKWPDNPLLPDHPAGYTAHFRDPQVWRDPDSPGSFRMLLGVQREDLTGAALLYRSSDLLSWQLEGELTFPDAGGAFDRFGYMWECPGLVRLTDELTGQVRDVLIWCPQGIEPAAEGYENIFPCVYTVGRLVGTELRECDGTFAEVDRGFEFYAPQAFARRPGEPGPATLVGWAGNASEDDQPSIDTGGWVHALTVPRVLTLRGGRLLQQPAVALPEDAPALSVVGQQLETTTAIRELEGHRSWRLRLEADPAAARWGLRIGDETCYVTVELVSDGDSTRLVVDRSHSRYTQHGDIRTVTLPTGTQPRLEVLHDRSLTEVFVGDGEIAFTLRSFVAPGASGAGLIADDRLVPKGGSAVVYD</sequence>
<dbReference type="InterPro" id="IPR013320">
    <property type="entry name" value="ConA-like_dom_sf"/>
</dbReference>
<feature type="domain" description="Glycosyl hydrolase family 32 C-terminal" evidence="7">
    <location>
        <begin position="389"/>
        <end position="495"/>
    </location>
</feature>
<dbReference type="CDD" id="cd18623">
    <property type="entry name" value="GH32_ScrB-like"/>
    <property type="match status" value="1"/>
</dbReference>
<dbReference type="EMBL" id="FNIM01000008">
    <property type="protein sequence ID" value="SDN62324.1"/>
    <property type="molecule type" value="Genomic_DNA"/>
</dbReference>
<evidence type="ECO:0000256" key="3">
    <source>
        <dbReference type="ARBA" id="ARBA00022801"/>
    </source>
</evidence>
<dbReference type="SUPFAM" id="SSF49899">
    <property type="entry name" value="Concanavalin A-like lectins/glucanases"/>
    <property type="match status" value="1"/>
</dbReference>
<evidence type="ECO:0000259" key="6">
    <source>
        <dbReference type="Pfam" id="PF00251"/>
    </source>
</evidence>
<dbReference type="InterPro" id="IPR013189">
    <property type="entry name" value="Glyco_hydro_32_C"/>
</dbReference>
<reference evidence="9 11" key="1">
    <citation type="submission" date="2016-10" db="EMBL/GenBank/DDBJ databases">
        <authorList>
            <person name="de Groot N.N."/>
        </authorList>
    </citation>
    <scope>NUCLEOTIDE SEQUENCE [LARGE SCALE GENOMIC DNA]</scope>
    <source>
        <strain evidence="9">DSM 27982</strain>
        <strain evidence="8 11">KPR-7B</strain>
    </source>
</reference>
<dbReference type="EMBL" id="FNHU01000004">
    <property type="protein sequence ID" value="SDM60916.1"/>
    <property type="molecule type" value="Genomic_DNA"/>
</dbReference>
<reference evidence="10" key="2">
    <citation type="submission" date="2016-10" db="EMBL/GenBank/DDBJ databases">
        <authorList>
            <person name="Varghese N."/>
            <person name="Submissions S."/>
        </authorList>
    </citation>
    <scope>NUCLEOTIDE SEQUENCE [LARGE SCALE GENOMIC DNA]</scope>
    <source>
        <strain evidence="10">DSM 27982</strain>
    </source>
</reference>
<dbReference type="Pfam" id="PF08244">
    <property type="entry name" value="Glyco_hydro_32C"/>
    <property type="match status" value="1"/>
</dbReference>
<dbReference type="PANTHER" id="PTHR43101:SF1">
    <property type="entry name" value="BETA-FRUCTOSIDASE"/>
    <property type="match status" value="1"/>
</dbReference>
<organism evidence="9 10">
    <name type="scientific">Actinomyces ruminicola</name>
    <dbReference type="NCBI Taxonomy" id="332524"/>
    <lineage>
        <taxon>Bacteria</taxon>
        <taxon>Bacillati</taxon>
        <taxon>Actinomycetota</taxon>
        <taxon>Actinomycetes</taxon>
        <taxon>Actinomycetales</taxon>
        <taxon>Actinomycetaceae</taxon>
        <taxon>Actinomyces</taxon>
    </lineage>
</organism>
<evidence type="ECO:0000256" key="5">
    <source>
        <dbReference type="RuleBase" id="RU362110"/>
    </source>
</evidence>
<keyword evidence="4 5" id="KW-0326">Glycosidase</keyword>
<evidence type="ECO:0000256" key="4">
    <source>
        <dbReference type="ARBA" id="ARBA00023295"/>
    </source>
</evidence>
<dbReference type="InterPro" id="IPR023296">
    <property type="entry name" value="Glyco_hydro_beta-prop_sf"/>
</dbReference>
<comment type="similarity">
    <text evidence="1 5">Belongs to the glycosyl hydrolase 32 family.</text>
</comment>
<protein>
    <recommendedName>
        <fullName evidence="2">beta-fructofuranosidase</fullName>
        <ecNumber evidence="2">3.2.1.26</ecNumber>
    </recommendedName>
</protein>
<dbReference type="SUPFAM" id="SSF75005">
    <property type="entry name" value="Arabinanase/levansucrase/invertase"/>
    <property type="match status" value="1"/>
</dbReference>
<dbReference type="Gene3D" id="2.60.120.560">
    <property type="entry name" value="Exo-inulinase, domain 1"/>
    <property type="match status" value="1"/>
</dbReference>
<dbReference type="GO" id="GO:0005975">
    <property type="term" value="P:carbohydrate metabolic process"/>
    <property type="evidence" value="ECO:0007669"/>
    <property type="project" value="InterPro"/>
</dbReference>
<evidence type="ECO:0000313" key="9">
    <source>
        <dbReference type="EMBL" id="SDN62324.1"/>
    </source>
</evidence>
<keyword evidence="3 5" id="KW-0378">Hydrolase</keyword>
<evidence type="ECO:0000313" key="8">
    <source>
        <dbReference type="EMBL" id="SDM60916.1"/>
    </source>
</evidence>
<dbReference type="Proteomes" id="UP000198541">
    <property type="component" value="Unassembled WGS sequence"/>
</dbReference>
<evidence type="ECO:0000256" key="1">
    <source>
        <dbReference type="ARBA" id="ARBA00009902"/>
    </source>
</evidence>
<evidence type="ECO:0000313" key="10">
    <source>
        <dbReference type="Proteomes" id="UP000198541"/>
    </source>
</evidence>
<dbReference type="InterPro" id="IPR018053">
    <property type="entry name" value="Glyco_hydro_32_AS"/>
</dbReference>
<dbReference type="SMART" id="SM00640">
    <property type="entry name" value="Glyco_32"/>
    <property type="match status" value="1"/>
</dbReference>
<evidence type="ECO:0000256" key="2">
    <source>
        <dbReference type="ARBA" id="ARBA00012758"/>
    </source>
</evidence>
<dbReference type="Proteomes" id="UP000199671">
    <property type="component" value="Unassembled WGS sequence"/>
</dbReference>
<keyword evidence="10" id="KW-1185">Reference proteome</keyword>
<dbReference type="EC" id="3.2.1.26" evidence="2"/>